<organism evidence="2 3">
    <name type="scientific">Puia dinghuensis</name>
    <dbReference type="NCBI Taxonomy" id="1792502"/>
    <lineage>
        <taxon>Bacteria</taxon>
        <taxon>Pseudomonadati</taxon>
        <taxon>Bacteroidota</taxon>
        <taxon>Chitinophagia</taxon>
        <taxon>Chitinophagales</taxon>
        <taxon>Chitinophagaceae</taxon>
        <taxon>Puia</taxon>
    </lineage>
</organism>
<proteinExistence type="predicted"/>
<gene>
    <name evidence="2" type="ORF">GCM10011511_54690</name>
</gene>
<keyword evidence="1" id="KW-0472">Membrane</keyword>
<dbReference type="Proteomes" id="UP000607559">
    <property type="component" value="Unassembled WGS sequence"/>
</dbReference>
<sequence length="106" mass="11970">MTTSVYPNYRAMSRPITFKGFRGQYILVAAASLVIDLLLFVILYCCGVTPLICILLVFGLGAAALWTTARLSRRFGAHGLMKHFAAKRVPRVVRFNSRRVYFNLIK</sequence>
<keyword evidence="1" id="KW-1133">Transmembrane helix</keyword>
<dbReference type="AlphaFoldDB" id="A0A8J2UJA5"/>
<dbReference type="InterPro" id="IPR025407">
    <property type="entry name" value="DUF4133"/>
</dbReference>
<dbReference type="RefSeq" id="WP_188937806.1">
    <property type="nucleotide sequence ID" value="NZ_BMJC01000007.1"/>
</dbReference>
<protein>
    <submittedName>
        <fullName evidence="2">Transposase</fullName>
    </submittedName>
</protein>
<feature type="transmembrane region" description="Helical" evidence="1">
    <location>
        <begin position="21"/>
        <end position="42"/>
    </location>
</feature>
<keyword evidence="3" id="KW-1185">Reference proteome</keyword>
<reference evidence="2" key="1">
    <citation type="journal article" date="2014" name="Int. J. Syst. Evol. Microbiol.">
        <title>Complete genome sequence of Corynebacterium casei LMG S-19264T (=DSM 44701T), isolated from a smear-ripened cheese.</title>
        <authorList>
            <consortium name="US DOE Joint Genome Institute (JGI-PGF)"/>
            <person name="Walter F."/>
            <person name="Albersmeier A."/>
            <person name="Kalinowski J."/>
            <person name="Ruckert C."/>
        </authorList>
    </citation>
    <scope>NUCLEOTIDE SEQUENCE</scope>
    <source>
        <strain evidence="2">CGMCC 1.15448</strain>
    </source>
</reference>
<feature type="transmembrane region" description="Helical" evidence="1">
    <location>
        <begin position="48"/>
        <end position="66"/>
    </location>
</feature>
<keyword evidence="1" id="KW-0812">Transmembrane</keyword>
<evidence type="ECO:0000313" key="2">
    <source>
        <dbReference type="EMBL" id="GGB23863.1"/>
    </source>
</evidence>
<evidence type="ECO:0000256" key="1">
    <source>
        <dbReference type="SAM" id="Phobius"/>
    </source>
</evidence>
<dbReference type="Pfam" id="PF13571">
    <property type="entry name" value="DUF4133"/>
    <property type="match status" value="1"/>
</dbReference>
<comment type="caution">
    <text evidence="2">The sequence shown here is derived from an EMBL/GenBank/DDBJ whole genome shotgun (WGS) entry which is preliminary data.</text>
</comment>
<reference evidence="2" key="2">
    <citation type="submission" date="2020-09" db="EMBL/GenBank/DDBJ databases">
        <authorList>
            <person name="Sun Q."/>
            <person name="Zhou Y."/>
        </authorList>
    </citation>
    <scope>NUCLEOTIDE SEQUENCE</scope>
    <source>
        <strain evidence="2">CGMCC 1.15448</strain>
    </source>
</reference>
<accession>A0A8J2UJA5</accession>
<evidence type="ECO:0000313" key="3">
    <source>
        <dbReference type="Proteomes" id="UP000607559"/>
    </source>
</evidence>
<name>A0A8J2UJA5_9BACT</name>
<dbReference type="EMBL" id="BMJC01000007">
    <property type="protein sequence ID" value="GGB23863.1"/>
    <property type="molecule type" value="Genomic_DNA"/>
</dbReference>